<evidence type="ECO:0000256" key="1">
    <source>
        <dbReference type="SAM" id="Phobius"/>
    </source>
</evidence>
<protein>
    <recommendedName>
        <fullName evidence="4">AtpZ/AtpI family protein</fullName>
    </recommendedName>
</protein>
<evidence type="ECO:0000313" key="2">
    <source>
        <dbReference type="EMBL" id="MEQ6356991.1"/>
    </source>
</evidence>
<accession>A0ABV1MWU7</accession>
<feature type="transmembrane region" description="Helical" evidence="1">
    <location>
        <begin position="39"/>
        <end position="60"/>
    </location>
</feature>
<keyword evidence="3" id="KW-1185">Reference proteome</keyword>
<proteinExistence type="predicted"/>
<dbReference type="EMBL" id="JBEGDG010000020">
    <property type="protein sequence ID" value="MEQ6356991.1"/>
    <property type="molecule type" value="Genomic_DNA"/>
</dbReference>
<sequence length="64" mass="6952">MKKSSDTKDLIDSLIPLGMIFGSALGVVFGMFFKPNFLVFTIALGAGIGYLFGVIAYGIFRKQE</sequence>
<evidence type="ECO:0008006" key="4">
    <source>
        <dbReference type="Google" id="ProtNLM"/>
    </source>
</evidence>
<keyword evidence="1" id="KW-1133">Transmembrane helix</keyword>
<feature type="transmembrane region" description="Helical" evidence="1">
    <location>
        <begin position="12"/>
        <end position="33"/>
    </location>
</feature>
<name>A0ABV1MWU7_9BACI</name>
<organism evidence="2 3">
    <name type="scientific">Lysinibacillus zambalensis</name>
    <dbReference type="NCBI Taxonomy" id="3160866"/>
    <lineage>
        <taxon>Bacteria</taxon>
        <taxon>Bacillati</taxon>
        <taxon>Bacillota</taxon>
        <taxon>Bacilli</taxon>
        <taxon>Bacillales</taxon>
        <taxon>Bacillaceae</taxon>
        <taxon>Lysinibacillus</taxon>
    </lineage>
</organism>
<evidence type="ECO:0000313" key="3">
    <source>
        <dbReference type="Proteomes" id="UP001478862"/>
    </source>
</evidence>
<gene>
    <name evidence="2" type="ORF">ABNX05_20380</name>
</gene>
<keyword evidence="1" id="KW-0472">Membrane</keyword>
<comment type="caution">
    <text evidence="2">The sequence shown here is derived from an EMBL/GenBank/DDBJ whole genome shotgun (WGS) entry which is preliminary data.</text>
</comment>
<keyword evidence="1" id="KW-0812">Transmembrane</keyword>
<dbReference type="Proteomes" id="UP001478862">
    <property type="component" value="Unassembled WGS sequence"/>
</dbReference>
<dbReference type="RefSeq" id="WP_349661377.1">
    <property type="nucleotide sequence ID" value="NZ_JBEGDG010000020.1"/>
</dbReference>
<reference evidence="2 3" key="1">
    <citation type="submission" date="2024-06" db="EMBL/GenBank/DDBJ databases">
        <title>Lysinibacillus zambalefons sp. nov., a Novel Firmicute Isolated from the Poon Bato Zambales Hyperalkaline Spring.</title>
        <authorList>
            <person name="Aja J.A."/>
            <person name="Lazaro J.E.H."/>
            <person name="Llorin L.D."/>
            <person name="Lim K.R."/>
            <person name="Teodosio J."/>
            <person name="Dalisay D.S."/>
        </authorList>
    </citation>
    <scope>NUCLEOTIDE SEQUENCE [LARGE SCALE GENOMIC DNA]</scope>
    <source>
        <strain evidence="2 3">M3</strain>
    </source>
</reference>